<dbReference type="EMBL" id="KT962247">
    <property type="protein sequence ID" value="ALO80564.1"/>
    <property type="molecule type" value="Genomic_DNA"/>
</dbReference>
<gene>
    <name evidence="1" type="ORF">Phi17218_161</name>
</gene>
<evidence type="ECO:0000313" key="2">
    <source>
        <dbReference type="Proteomes" id="UP000226403"/>
    </source>
</evidence>
<sequence>MNSESKFFDGEEDYIFWEQRPFIPTNNKRLSVIEANDIVNKLMLSCQDAKTLEEAEQLKSWIKNREV</sequence>
<evidence type="ECO:0000313" key="1">
    <source>
        <dbReference type="EMBL" id="ALO80564.1"/>
    </source>
</evidence>
<dbReference type="Proteomes" id="UP000226403">
    <property type="component" value="Segment"/>
</dbReference>
<proteinExistence type="predicted"/>
<organism evidence="1 2">
    <name type="scientific">Cellulophaga phage phi17:2_18</name>
    <dbReference type="NCBI Taxonomy" id="1747283"/>
    <lineage>
        <taxon>Viruses</taxon>
        <taxon>Duplodnaviria</taxon>
        <taxon>Heunggongvirae</taxon>
        <taxon>Uroviricota</taxon>
        <taxon>Caudoviricetes</taxon>
        <taxon>Lightbulbvirus</taxon>
        <taxon>Lightbulbvirus Cba172</taxon>
    </lineage>
</organism>
<reference evidence="1 2" key="1">
    <citation type="submission" date="2015-10" db="EMBL/GenBank/DDBJ databases">
        <title>Large-scale maps of variable infection efficiencies in aquatic Bacteriodetes phage-host model systems.</title>
        <authorList>
            <person name="Holmfeldt K."/>
            <person name="Solonenko N."/>
            <person name="Howard-Varona C."/>
            <person name="Moreno M."/>
            <person name="Malmstrom R.R."/>
            <person name="Blow M.J."/>
            <person name="Sullivan M.B."/>
        </authorList>
    </citation>
    <scope>NUCLEOTIDE SEQUENCE [LARGE SCALE GENOMIC DNA]</scope>
</reference>
<name>A0A0S2MXA9_9CAUD</name>
<accession>A0A0S2MXA9</accession>
<protein>
    <submittedName>
        <fullName evidence="1">Uncharacterized protein</fullName>
    </submittedName>
</protein>